<keyword evidence="4" id="KW-1185">Reference proteome</keyword>
<keyword evidence="1" id="KW-0175">Coiled coil</keyword>
<proteinExistence type="predicted"/>
<dbReference type="Proteomes" id="UP001431199">
    <property type="component" value="Unassembled WGS sequence"/>
</dbReference>
<accession>A0ABT2M0D9</accession>
<gene>
    <name evidence="3" type="ORF">N5B56_03160</name>
</gene>
<evidence type="ECO:0000256" key="1">
    <source>
        <dbReference type="SAM" id="Coils"/>
    </source>
</evidence>
<evidence type="ECO:0008006" key="5">
    <source>
        <dbReference type="Google" id="ProtNLM"/>
    </source>
</evidence>
<dbReference type="RefSeq" id="WP_178514986.1">
    <property type="nucleotide sequence ID" value="NZ_JAODBU010000003.1"/>
</dbReference>
<feature type="chain" id="PRO_5047411413" description="Secreted protein" evidence="2">
    <location>
        <begin position="25"/>
        <end position="192"/>
    </location>
</feature>
<keyword evidence="2" id="KW-0732">Signal</keyword>
<comment type="caution">
    <text evidence="3">The sequence shown here is derived from an EMBL/GenBank/DDBJ whole genome shotgun (WGS) entry which is preliminary data.</text>
</comment>
<sequence>MKRIAQTFFITMTIIMIYSMSAFAAVDYNVMTNEELDVIIEDNNSIIDTKSVKLTEINNKCIELIKKNTKPTEEFKIKINEYTENLKIYTERIRAQKEVCQKKSLKMENAKLNNKKKSYIKKQQIKYIKSQNKLSSILRKATKESNEMKKYIRSSQKVTESKVITTTDRRLNCYNRKIQIASLELESVVSEN</sequence>
<reference evidence="3" key="1">
    <citation type="submission" date="2022-09" db="EMBL/GenBank/DDBJ databases">
        <title>Eubacterium sp. LFL-14 isolated from human feces.</title>
        <authorList>
            <person name="Liu F."/>
        </authorList>
    </citation>
    <scope>NUCLEOTIDE SEQUENCE</scope>
    <source>
        <strain evidence="3">LFL-14</strain>
    </source>
</reference>
<dbReference type="EMBL" id="JAODBU010000003">
    <property type="protein sequence ID" value="MCT7398087.1"/>
    <property type="molecule type" value="Genomic_DNA"/>
</dbReference>
<feature type="coiled-coil region" evidence="1">
    <location>
        <begin position="72"/>
        <end position="122"/>
    </location>
</feature>
<feature type="signal peptide" evidence="2">
    <location>
        <begin position="1"/>
        <end position="24"/>
    </location>
</feature>
<protein>
    <recommendedName>
        <fullName evidence="5">Secreted protein</fullName>
    </recommendedName>
</protein>
<evidence type="ECO:0000313" key="3">
    <source>
        <dbReference type="EMBL" id="MCT7398087.1"/>
    </source>
</evidence>
<organism evidence="3 4">
    <name type="scientific">Eubacterium album</name>
    <dbReference type="NCBI Taxonomy" id="2978477"/>
    <lineage>
        <taxon>Bacteria</taxon>
        <taxon>Bacillati</taxon>
        <taxon>Bacillota</taxon>
        <taxon>Clostridia</taxon>
        <taxon>Eubacteriales</taxon>
        <taxon>Eubacteriaceae</taxon>
        <taxon>Eubacterium</taxon>
    </lineage>
</organism>
<name>A0ABT2M0D9_9FIRM</name>
<evidence type="ECO:0000256" key="2">
    <source>
        <dbReference type="SAM" id="SignalP"/>
    </source>
</evidence>
<evidence type="ECO:0000313" key="4">
    <source>
        <dbReference type="Proteomes" id="UP001431199"/>
    </source>
</evidence>